<dbReference type="OrthoDB" id="3798352at2759"/>
<reference evidence="2" key="1">
    <citation type="submission" date="2018-12" db="EMBL/GenBank/DDBJ databases">
        <authorList>
            <person name="Syme R.A."/>
            <person name="Farfan-Caceres L."/>
            <person name="Lichtenzveig J."/>
        </authorList>
    </citation>
    <scope>NUCLEOTIDE SEQUENCE</scope>
    <source>
        <strain evidence="2">Al4</strain>
    </source>
</reference>
<feature type="compositionally biased region" description="Polar residues" evidence="1">
    <location>
        <begin position="33"/>
        <end position="45"/>
    </location>
</feature>
<feature type="compositionally biased region" description="Polar residues" evidence="1">
    <location>
        <begin position="239"/>
        <end position="259"/>
    </location>
</feature>
<feature type="compositionally biased region" description="Low complexity" evidence="1">
    <location>
        <begin position="170"/>
        <end position="183"/>
    </location>
</feature>
<evidence type="ECO:0000313" key="3">
    <source>
        <dbReference type="Proteomes" id="UP000651452"/>
    </source>
</evidence>
<name>A0A8H7MF10_9PLEO</name>
<proteinExistence type="predicted"/>
<evidence type="ECO:0000256" key="1">
    <source>
        <dbReference type="SAM" id="MobiDB-lite"/>
    </source>
</evidence>
<feature type="region of interest" description="Disordered" evidence="1">
    <location>
        <begin position="1"/>
        <end position="87"/>
    </location>
</feature>
<feature type="compositionally biased region" description="Basic and acidic residues" evidence="1">
    <location>
        <begin position="189"/>
        <end position="198"/>
    </location>
</feature>
<dbReference type="EMBL" id="RZGK01000014">
    <property type="protein sequence ID" value="KAF9693924.1"/>
    <property type="molecule type" value="Genomic_DNA"/>
</dbReference>
<gene>
    <name evidence="2" type="ORF">EKO04_007863</name>
</gene>
<feature type="region of interest" description="Disordered" evidence="1">
    <location>
        <begin position="333"/>
        <end position="364"/>
    </location>
</feature>
<feature type="compositionally biased region" description="Polar residues" evidence="1">
    <location>
        <begin position="135"/>
        <end position="149"/>
    </location>
</feature>
<feature type="region of interest" description="Disordered" evidence="1">
    <location>
        <begin position="135"/>
        <end position="260"/>
    </location>
</feature>
<feature type="compositionally biased region" description="Polar residues" evidence="1">
    <location>
        <begin position="1"/>
        <end position="11"/>
    </location>
</feature>
<evidence type="ECO:0000313" key="2">
    <source>
        <dbReference type="EMBL" id="KAF9693924.1"/>
    </source>
</evidence>
<feature type="compositionally biased region" description="Polar residues" evidence="1">
    <location>
        <begin position="60"/>
        <end position="84"/>
    </location>
</feature>
<feature type="compositionally biased region" description="Polar residues" evidence="1">
    <location>
        <begin position="216"/>
        <end position="228"/>
    </location>
</feature>
<keyword evidence="3" id="KW-1185">Reference proteome</keyword>
<sequence length="364" mass="39748">MMGPQQGQSSRGAHVDAIDLTLSSPEPEAMPRSQVNSYPRQQQPTARLKQDSGPPYKSAHNGNNHVQRQGSTRSGNVPQQQPRQINPHHVKQIIDTSSPRALRHVILQLCKTSPALSGAIVRGLAPHSAYAQSLIRGQQARSQAQTSRTVKTEHMPNVQDASERMRRRVGPSTSSTHSSVSRPQSDRSPAIRENRDSLRLPSSSQTTPKVKREHQPSPTDSDDSTNIVNFPEPERDVNGNESNNPTSAGNSFGHSTITRPNADRLAVRPRPAHNHTPDVKPKLCLQCGETITEGETGCYFHPGRELSAGIDDVPQYSCCGRFLGEPGCECGRHVSERTGTLTNSKRPSPSAHGGTQRSKEPRIL</sequence>
<organism evidence="2 3">
    <name type="scientific">Ascochyta lentis</name>
    <dbReference type="NCBI Taxonomy" id="205686"/>
    <lineage>
        <taxon>Eukaryota</taxon>
        <taxon>Fungi</taxon>
        <taxon>Dikarya</taxon>
        <taxon>Ascomycota</taxon>
        <taxon>Pezizomycotina</taxon>
        <taxon>Dothideomycetes</taxon>
        <taxon>Pleosporomycetidae</taxon>
        <taxon>Pleosporales</taxon>
        <taxon>Pleosporineae</taxon>
        <taxon>Didymellaceae</taxon>
        <taxon>Ascochyta</taxon>
    </lineage>
</organism>
<dbReference type="Proteomes" id="UP000651452">
    <property type="component" value="Unassembled WGS sequence"/>
</dbReference>
<reference evidence="2" key="2">
    <citation type="submission" date="2020-09" db="EMBL/GenBank/DDBJ databases">
        <title>Reference genome assembly for Australian Ascochyta lentis isolate Al4.</title>
        <authorList>
            <person name="Lee R.C."/>
            <person name="Farfan-Caceres L.M."/>
            <person name="Debler J.W."/>
            <person name="Williams A.H."/>
            <person name="Henares B.M."/>
        </authorList>
    </citation>
    <scope>NUCLEOTIDE SEQUENCE</scope>
    <source>
        <strain evidence="2">Al4</strain>
    </source>
</reference>
<comment type="caution">
    <text evidence="2">The sequence shown here is derived from an EMBL/GenBank/DDBJ whole genome shotgun (WGS) entry which is preliminary data.</text>
</comment>
<feature type="compositionally biased region" description="Polar residues" evidence="1">
    <location>
        <begin position="337"/>
        <end position="347"/>
    </location>
</feature>
<dbReference type="AlphaFoldDB" id="A0A8H7MF10"/>
<protein>
    <submittedName>
        <fullName evidence="2">Uncharacterized protein</fullName>
    </submittedName>
</protein>
<accession>A0A8H7MF10</accession>